<keyword evidence="1" id="KW-1133">Transmembrane helix</keyword>
<reference evidence="4" key="3">
    <citation type="journal article" date="2011" name="Environ. Microbiol.">
        <title>A blueprint of ectoine metabolism from the genome of the industrial producer Halomonas elongata DSM 2581(T).</title>
        <authorList>
            <person name="Schwibbert K."/>
            <person name="Marin-Sanguino A."/>
            <person name="Bagyan I."/>
            <person name="Heidrich G."/>
            <person name="Lentzen G."/>
            <person name="Seitz H."/>
            <person name="Rampp M."/>
            <person name="Schuster S.C."/>
            <person name="Klenk H.P."/>
            <person name="Pfeiffer F."/>
            <person name="Oesterhelt D."/>
            <person name="Kunte H.J."/>
        </authorList>
    </citation>
    <scope>NUCLEOTIDE SEQUENCE [LARGE SCALE GENOMIC DNA]</scope>
    <source>
        <strain evidence="4">ATCC 33173 / DSM 2581 / NBRC 15536 / NCIMB 2198 / 1H9</strain>
    </source>
</reference>
<evidence type="ECO:0000313" key="3">
    <source>
        <dbReference type="EMBL" id="WPU46675.1"/>
    </source>
</evidence>
<dbReference type="GeneID" id="91011630"/>
<proteinExistence type="predicted"/>
<reference evidence="3 5" key="4">
    <citation type="submission" date="2023-11" db="EMBL/GenBank/DDBJ databases">
        <title>MicrobeMod: A computational toolkit for identifying prokaryotic methylation and restriction-modification with nanopore sequencing.</title>
        <authorList>
            <person name="Crits-Christoph A."/>
            <person name="Kang S.C."/>
            <person name="Lee H."/>
            <person name="Ostrov N."/>
        </authorList>
    </citation>
    <scope>NUCLEOTIDE SEQUENCE [LARGE SCALE GENOMIC DNA]</scope>
    <source>
        <strain evidence="3 5">ATCC 33173</strain>
    </source>
</reference>
<dbReference type="EMBL" id="CP139472">
    <property type="protein sequence ID" value="WPU46675.1"/>
    <property type="molecule type" value="Genomic_DNA"/>
</dbReference>
<evidence type="ECO:0000313" key="2">
    <source>
        <dbReference type="EMBL" id="SJK83884.1"/>
    </source>
</evidence>
<feature type="transmembrane region" description="Helical" evidence="1">
    <location>
        <begin position="65"/>
        <end position="90"/>
    </location>
</feature>
<evidence type="ECO:0000256" key="1">
    <source>
        <dbReference type="SAM" id="Phobius"/>
    </source>
</evidence>
<sequence>MQDGNKFDPRSWVLSNLSLIERAWEAQWALRLTQAVLFFDIAMRLTGSPGLVDWNSSTQTITGHLGFILITFAAFTLSMSIVVPITMPILELLLLIPGIKWLFTTDDETYHRPGRPYRCVSISDLENEAGRRNDPALYELAEAESEKRTSQSRAQFGLIVTLTGTLVLTTLNAFPFLITIPGGTILNEMMNYLGYYKAGFVIGILIASMLGIILNTMINQHRQHWVRHPQLHKELEAKRRAELGEGLAFRNRFTEQ</sequence>
<dbReference type="RefSeq" id="WP_041602252.1">
    <property type="nucleotide sequence ID" value="NC_014532.2"/>
</dbReference>
<reference evidence="2" key="2">
    <citation type="submission" date="2010-05" db="EMBL/GenBank/DDBJ databases">
        <title>Revision and reannotation of the Halomonas elongata DSM 2581(T) genome.</title>
        <authorList>
            <person name="Pfeiffer F."/>
            <person name="Bagyan I."/>
            <person name="Alfaro-Espinoza G."/>
            <person name="Zamora-Lagos M.A."/>
            <person name="Habermann B."/>
            <person name="Oesterhelt D."/>
            <person name="Kunte H.J."/>
        </authorList>
    </citation>
    <scope>NUCLEOTIDE SEQUENCE</scope>
    <source>
        <strain evidence="2">Type strain: DSM 2581</strain>
    </source>
</reference>
<dbReference type="OrthoDB" id="7015156at2"/>
<keyword evidence="1" id="KW-0812">Transmembrane</keyword>
<feature type="transmembrane region" description="Helical" evidence="1">
    <location>
        <begin position="156"/>
        <end position="178"/>
    </location>
</feature>
<keyword evidence="1" id="KW-0472">Membrane</keyword>
<evidence type="ECO:0000313" key="5">
    <source>
        <dbReference type="Proteomes" id="UP001322512"/>
    </source>
</evidence>
<dbReference type="EMBL" id="FN869568">
    <property type="protein sequence ID" value="SJK83884.1"/>
    <property type="molecule type" value="Genomic_DNA"/>
</dbReference>
<dbReference type="Proteomes" id="UP001322512">
    <property type="component" value="Chromosome"/>
</dbReference>
<evidence type="ECO:0000313" key="4">
    <source>
        <dbReference type="Proteomes" id="UP000008707"/>
    </source>
</evidence>
<reference evidence="2" key="1">
    <citation type="journal article" date="2010" name="Environ. Microbiol.">
        <title>A blueprint of ectoine metabolism from the genome of the industrial producer Halomonas elongata DSM 2581(T).</title>
        <authorList>
            <person name="Schwibbert K."/>
            <person name="Marin-Sanguino A."/>
            <person name="Bagyan I."/>
            <person name="Heidrich G."/>
            <person name="Lentzen G."/>
            <person name="Seitz H."/>
            <person name="Rampp M."/>
            <person name="Schuster S.C."/>
            <person name="Klenk H.P."/>
            <person name="Pfeiffer F."/>
            <person name="Oesterhelt D."/>
            <person name="Kunte H.J."/>
        </authorList>
    </citation>
    <scope>NUCLEOTIDE SEQUENCE</scope>
    <source>
        <strain evidence="2">Type strain: DSM 2581</strain>
    </source>
</reference>
<keyword evidence="5" id="KW-1185">Reference proteome</keyword>
<dbReference type="KEGG" id="hel:HELO_4189A"/>
<feature type="transmembrane region" description="Helical" evidence="1">
    <location>
        <begin position="198"/>
        <end position="218"/>
    </location>
</feature>
<name>A0A1R4A4J2_HALED</name>
<organism evidence="2 4">
    <name type="scientific">Halomonas elongata (strain ATCC 33173 / DSM 2581 / NBRC 15536 / NCIMB 2198 / 1H9)</name>
    <dbReference type="NCBI Taxonomy" id="768066"/>
    <lineage>
        <taxon>Bacteria</taxon>
        <taxon>Pseudomonadati</taxon>
        <taxon>Pseudomonadota</taxon>
        <taxon>Gammaproteobacteria</taxon>
        <taxon>Oceanospirillales</taxon>
        <taxon>Halomonadaceae</taxon>
        <taxon>Halomonas</taxon>
    </lineage>
</organism>
<protein>
    <submittedName>
        <fullName evidence="2">Uncharacterized protein</fullName>
    </submittedName>
</protein>
<dbReference type="Proteomes" id="UP000008707">
    <property type="component" value="Chromosome"/>
</dbReference>
<accession>A0A1R4A4J2</accession>
<gene>
    <name evidence="2" type="ORF">HELO_4189A</name>
    <name evidence="3" type="ORF">SR933_15710</name>
</gene>
<dbReference type="AlphaFoldDB" id="A0A1R4A4J2"/>